<keyword evidence="3" id="KW-0028">Amino-acid biosynthesis</keyword>
<evidence type="ECO:0000256" key="3">
    <source>
        <dbReference type="HAMAP-Rule" id="MF_02056"/>
    </source>
</evidence>
<dbReference type="PANTHER" id="PTHR11808:SF80">
    <property type="entry name" value="CYSTATHIONINE GAMMA-LYASE"/>
    <property type="match status" value="1"/>
</dbReference>
<evidence type="ECO:0000313" key="6">
    <source>
        <dbReference type="Proteomes" id="UP000663637"/>
    </source>
</evidence>
<dbReference type="PANTHER" id="PTHR11808">
    <property type="entry name" value="TRANS-SULFURATION ENZYME FAMILY MEMBER"/>
    <property type="match status" value="1"/>
</dbReference>
<dbReference type="HAMAP" id="MF_02056">
    <property type="entry name" value="MetZ"/>
    <property type="match status" value="1"/>
</dbReference>
<dbReference type="CDD" id="cd00614">
    <property type="entry name" value="CGS_like"/>
    <property type="match status" value="1"/>
</dbReference>
<organism evidence="5 6">
    <name type="scientific">Tsuneonella flava</name>
    <dbReference type="NCBI Taxonomy" id="2055955"/>
    <lineage>
        <taxon>Bacteria</taxon>
        <taxon>Pseudomonadati</taxon>
        <taxon>Pseudomonadota</taxon>
        <taxon>Alphaproteobacteria</taxon>
        <taxon>Sphingomonadales</taxon>
        <taxon>Erythrobacteraceae</taxon>
        <taxon>Tsuneonella</taxon>
    </lineage>
</organism>
<comment type="similarity">
    <text evidence="3">Belongs to the trans-sulfuration enzymes family. MetZ subfamily.</text>
</comment>
<proteinExistence type="inferred from homology"/>
<evidence type="ECO:0000256" key="4">
    <source>
        <dbReference type="RuleBase" id="RU362118"/>
    </source>
</evidence>
<evidence type="ECO:0000313" key="5">
    <source>
        <dbReference type="EMBL" id="QSB45616.1"/>
    </source>
</evidence>
<keyword evidence="3" id="KW-0486">Methionine biosynthesis</keyword>
<keyword evidence="6" id="KW-1185">Reference proteome</keyword>
<dbReference type="InterPro" id="IPR000277">
    <property type="entry name" value="Cys/Met-Metab_PyrdxlP-dep_enz"/>
</dbReference>
<dbReference type="InterPro" id="IPR015421">
    <property type="entry name" value="PyrdxlP-dep_Trfase_major"/>
</dbReference>
<name>A0ABX7KEI7_9SPHN</name>
<feature type="modified residue" description="N6-(pyridoxal phosphate)lysine" evidence="3">
    <location>
        <position position="217"/>
    </location>
</feature>
<dbReference type="RefSeq" id="WP_205444716.1">
    <property type="nucleotide sequence ID" value="NZ_CP061510.1"/>
</dbReference>
<dbReference type="Pfam" id="PF01053">
    <property type="entry name" value="Cys_Met_Meta_PP"/>
    <property type="match status" value="1"/>
</dbReference>
<dbReference type="EC" id="2.5.1.-" evidence="3"/>
<dbReference type="GO" id="GO:0008483">
    <property type="term" value="F:transaminase activity"/>
    <property type="evidence" value="ECO:0007669"/>
    <property type="project" value="UniProtKB-KW"/>
</dbReference>
<comment type="subunit">
    <text evidence="3">Homotetramer.</text>
</comment>
<dbReference type="Gene3D" id="3.90.1150.10">
    <property type="entry name" value="Aspartate Aminotransferase, domain 1"/>
    <property type="match status" value="1"/>
</dbReference>
<sequence length="402" mass="43853">MKKTTGFNRSITSNWRPATRAIRGGTWRSENGETSEALFLTSGYSYDDAETVAARFAGEAEGMTYSRLQNPTVAMLEERIALMEGAEACRTQASGMAAMTAALLCQLSAGDHIVAARAAFGSCRWLVDSLLPRFGIETTVIDSAIDGEWEKAIRPNTKVFFFETPANPTLDVVDLQYICDLAKLHEITTVVDNAFATSVLQRPMDFGADVVAYSATKLMDGQGRVLAGAVCGSREWIDEVLLPFQRNTGPNLSPFNAWVVLKGLETLELRAMRQSENALELGRFLEPRVARMLHPGLPSHPRHELALRQMRATGPIFAFEVPGGRQQAFALLDALELIDISNNIGDARSLMCHPASTTHASMGEEARAEMGVTEGLLRFNVGLEDIDDLKEDLDRALAAAGL</sequence>
<protein>
    <recommendedName>
        <fullName evidence="3">O-succinylhomoserine sulfhydrylase</fullName>
        <shortName evidence="3">OSH sulfhydrylase</shortName>
        <shortName evidence="3">OSHS sulfhydrylase</shortName>
        <ecNumber evidence="3">2.5.1.-</ecNumber>
    </recommendedName>
</protein>
<dbReference type="InterPro" id="IPR015424">
    <property type="entry name" value="PyrdxlP-dep_Trfase"/>
</dbReference>
<dbReference type="InterPro" id="IPR015422">
    <property type="entry name" value="PyrdxlP-dep_Trfase_small"/>
</dbReference>
<keyword evidence="2 3" id="KW-0663">Pyridoxal phosphate</keyword>
<comment type="pathway">
    <text evidence="3">Amino-acid biosynthesis; L-methionine biosynthesis via de novo pathway; L-homocysteine from O-succinyl-L-homoserine: step 1/1.</text>
</comment>
<dbReference type="InterPro" id="IPR006234">
    <property type="entry name" value="O-succ-hSer_sulfhydrylase"/>
</dbReference>
<dbReference type="SUPFAM" id="SSF53383">
    <property type="entry name" value="PLP-dependent transferases"/>
    <property type="match status" value="1"/>
</dbReference>
<reference evidence="5 6" key="1">
    <citation type="submission" date="2020-09" db="EMBL/GenBank/DDBJ databases">
        <title>Complete genome sequence of altererythrobacter flavus SS-21NJ, isolated from Dongying oil sludge in Shandong province.</title>
        <authorList>
            <person name="Sun S."/>
            <person name="Zhang Z."/>
        </authorList>
    </citation>
    <scope>NUCLEOTIDE SEQUENCE [LARGE SCALE GENOMIC DNA]</scope>
    <source>
        <strain evidence="5 6">SS-21NJ</strain>
    </source>
</reference>
<comment type="function">
    <text evidence="3">Catalyzes the formation of L-homocysteine from O-succinyl-L-homoserine (OSHS) and hydrogen sulfide.</text>
</comment>
<accession>A0ABX7KEI7</accession>
<dbReference type="Proteomes" id="UP000663637">
    <property type="component" value="Chromosome"/>
</dbReference>
<dbReference type="EMBL" id="CP061510">
    <property type="protein sequence ID" value="QSB45616.1"/>
    <property type="molecule type" value="Genomic_DNA"/>
</dbReference>
<keyword evidence="5" id="KW-0032">Aminotransferase</keyword>
<dbReference type="Gene3D" id="3.40.640.10">
    <property type="entry name" value="Type I PLP-dependent aspartate aminotransferase-like (Major domain)"/>
    <property type="match status" value="1"/>
</dbReference>
<keyword evidence="3" id="KW-0808">Transferase</keyword>
<comment type="cofactor">
    <cofactor evidence="1 3 4">
        <name>pyridoxal 5'-phosphate</name>
        <dbReference type="ChEBI" id="CHEBI:597326"/>
    </cofactor>
</comment>
<gene>
    <name evidence="3" type="primary">metZ</name>
    <name evidence="5" type="ORF">IDJ81_05780</name>
</gene>
<evidence type="ECO:0000256" key="1">
    <source>
        <dbReference type="ARBA" id="ARBA00001933"/>
    </source>
</evidence>
<evidence type="ECO:0000256" key="2">
    <source>
        <dbReference type="ARBA" id="ARBA00022898"/>
    </source>
</evidence>
<dbReference type="PIRSF" id="PIRSF001434">
    <property type="entry name" value="CGS"/>
    <property type="match status" value="1"/>
</dbReference>
<comment type="catalytic activity">
    <reaction evidence="3">
        <text>O-succinyl-L-homoserine + hydrogen sulfide = L-homocysteine + succinate</text>
        <dbReference type="Rhea" id="RHEA:27826"/>
        <dbReference type="ChEBI" id="CHEBI:29919"/>
        <dbReference type="ChEBI" id="CHEBI:30031"/>
        <dbReference type="ChEBI" id="CHEBI:57661"/>
        <dbReference type="ChEBI" id="CHEBI:58199"/>
    </reaction>
</comment>